<dbReference type="AlphaFoldDB" id="A0A1Q2D4T1"/>
<dbReference type="Gene3D" id="2.60.40.740">
    <property type="match status" value="1"/>
</dbReference>
<proteinExistence type="predicted"/>
<dbReference type="RefSeq" id="WP_077275379.1">
    <property type="nucleotide sequence ID" value="NZ_CP019609.1"/>
</dbReference>
<dbReference type="EMBL" id="CP019609">
    <property type="protein sequence ID" value="AQP53285.1"/>
    <property type="molecule type" value="Genomic_DNA"/>
</dbReference>
<organism evidence="1 2">
    <name type="scientific">Vagococcus penaei</name>
    <dbReference type="NCBI Taxonomy" id="633807"/>
    <lineage>
        <taxon>Bacteria</taxon>
        <taxon>Bacillati</taxon>
        <taxon>Bacillota</taxon>
        <taxon>Bacilli</taxon>
        <taxon>Lactobacillales</taxon>
        <taxon>Enterococcaceae</taxon>
        <taxon>Vagococcus</taxon>
    </lineage>
</organism>
<sequence>MNTIGTTFNQIDRIVTQKDETVDLNTENYLLNHYQVVDVKGPETIDGQLTQKAPSSFMLEFNLTDNVDDQKSIEAAKASSSYSGETLRIYYTITINKFAVLDVYIQNEATYSFKKQGEAVQDKVSKAPQLVVGGVGIWSNRSRQHS</sequence>
<evidence type="ECO:0000313" key="2">
    <source>
        <dbReference type="Proteomes" id="UP000188246"/>
    </source>
</evidence>
<dbReference type="KEGG" id="vpi:BW732_02900"/>
<evidence type="ECO:0000313" key="1">
    <source>
        <dbReference type="EMBL" id="AQP53285.1"/>
    </source>
</evidence>
<name>A0A1Q2D4T1_9ENTE</name>
<protein>
    <submittedName>
        <fullName evidence="1">Uncharacterized protein</fullName>
    </submittedName>
</protein>
<dbReference type="OrthoDB" id="2249722at2"/>
<keyword evidence="2" id="KW-1185">Reference proteome</keyword>
<accession>A0A1Q2D4T1</accession>
<dbReference type="Proteomes" id="UP000188246">
    <property type="component" value="Chromosome"/>
</dbReference>
<reference evidence="1 2" key="1">
    <citation type="journal article" date="2010" name="Int. J. Syst. Evol. Microbiol.">
        <title>Vagococcus penaei sp. nov., isolated from spoilage microbiota of cooked shrimp (Penaeus vannamei).</title>
        <authorList>
            <person name="Jaffres E."/>
            <person name="Prevost H."/>
            <person name="Rossero A."/>
            <person name="Joffraud J.J."/>
            <person name="Dousset X."/>
        </authorList>
    </citation>
    <scope>NUCLEOTIDE SEQUENCE [LARGE SCALE GENOMIC DNA]</scope>
    <source>
        <strain evidence="1 2">CD276</strain>
    </source>
</reference>
<dbReference type="STRING" id="633807.BW732_02900"/>
<gene>
    <name evidence="1" type="ORF">BW732_02900</name>
</gene>